<dbReference type="Proteomes" id="UP000658720">
    <property type="component" value="Unassembled WGS sequence"/>
</dbReference>
<evidence type="ECO:0000256" key="3">
    <source>
        <dbReference type="ARBA" id="ARBA00023172"/>
    </source>
</evidence>
<dbReference type="PANTHER" id="PTHR30349">
    <property type="entry name" value="PHAGE INTEGRASE-RELATED"/>
    <property type="match status" value="1"/>
</dbReference>
<dbReference type="RefSeq" id="WP_194019610.1">
    <property type="nucleotide sequence ID" value="NZ_JADEVV010000019.1"/>
</dbReference>
<comment type="similarity">
    <text evidence="1">Belongs to the 'phage' integrase family.</text>
</comment>
<dbReference type="InterPro" id="IPR050090">
    <property type="entry name" value="Tyrosine_recombinase_XerCD"/>
</dbReference>
<evidence type="ECO:0000259" key="4">
    <source>
        <dbReference type="PROSITE" id="PS51898"/>
    </source>
</evidence>
<organism evidence="5 6">
    <name type="scientific">Synechocystis salina LEGE 00031</name>
    <dbReference type="NCBI Taxonomy" id="1828736"/>
    <lineage>
        <taxon>Bacteria</taxon>
        <taxon>Bacillati</taxon>
        <taxon>Cyanobacteriota</taxon>
        <taxon>Cyanophyceae</taxon>
        <taxon>Synechococcales</taxon>
        <taxon>Merismopediaceae</taxon>
        <taxon>Synechocystis</taxon>
    </lineage>
</organism>
<dbReference type="EMBL" id="JADEVV010000019">
    <property type="protein sequence ID" value="MBE9253872.1"/>
    <property type="molecule type" value="Genomic_DNA"/>
</dbReference>
<protein>
    <submittedName>
        <fullName evidence="5">Site-specific integrase</fullName>
    </submittedName>
</protein>
<accession>A0ABR9VRC0</accession>
<dbReference type="Gene3D" id="1.10.443.10">
    <property type="entry name" value="Intergrase catalytic core"/>
    <property type="match status" value="1"/>
</dbReference>
<evidence type="ECO:0000313" key="6">
    <source>
        <dbReference type="Proteomes" id="UP000658720"/>
    </source>
</evidence>
<dbReference type="InterPro" id="IPR013762">
    <property type="entry name" value="Integrase-like_cat_sf"/>
</dbReference>
<evidence type="ECO:0000313" key="5">
    <source>
        <dbReference type="EMBL" id="MBE9253872.1"/>
    </source>
</evidence>
<dbReference type="PANTHER" id="PTHR30349:SF41">
    <property type="entry name" value="INTEGRASE_RECOMBINASE PROTEIN MJ0367-RELATED"/>
    <property type="match status" value="1"/>
</dbReference>
<keyword evidence="6" id="KW-1185">Reference proteome</keyword>
<comment type="caution">
    <text evidence="5">The sequence shown here is derived from an EMBL/GenBank/DDBJ whole genome shotgun (WGS) entry which is preliminary data.</text>
</comment>
<dbReference type="CDD" id="cd00397">
    <property type="entry name" value="DNA_BRE_C"/>
    <property type="match status" value="1"/>
</dbReference>
<feature type="domain" description="Tyr recombinase" evidence="4">
    <location>
        <begin position="7"/>
        <end position="184"/>
    </location>
</feature>
<dbReference type="InterPro" id="IPR002104">
    <property type="entry name" value="Integrase_catalytic"/>
</dbReference>
<evidence type="ECO:0000256" key="1">
    <source>
        <dbReference type="ARBA" id="ARBA00008857"/>
    </source>
</evidence>
<evidence type="ECO:0000256" key="2">
    <source>
        <dbReference type="ARBA" id="ARBA00023125"/>
    </source>
</evidence>
<dbReference type="InterPro" id="IPR011010">
    <property type="entry name" value="DNA_brk_join_enz"/>
</dbReference>
<gene>
    <name evidence="5" type="ORF">IQ217_08445</name>
</gene>
<reference evidence="5 6" key="1">
    <citation type="submission" date="2020-10" db="EMBL/GenBank/DDBJ databases">
        <authorList>
            <person name="Castelo-Branco R."/>
            <person name="Eusebio N."/>
            <person name="Adriana R."/>
            <person name="Vieira A."/>
            <person name="Brugerolle De Fraissinette N."/>
            <person name="Rezende De Castro R."/>
            <person name="Schneider M.P."/>
            <person name="Vasconcelos V."/>
            <person name="Leao P.N."/>
        </authorList>
    </citation>
    <scope>NUCLEOTIDE SEQUENCE [LARGE SCALE GENOMIC DNA]</scope>
    <source>
        <strain evidence="5 6">LEGE 00031</strain>
    </source>
</reference>
<dbReference type="SUPFAM" id="SSF56349">
    <property type="entry name" value="DNA breaking-rejoining enzymes"/>
    <property type="match status" value="1"/>
</dbReference>
<name>A0ABR9VRC0_9SYNC</name>
<dbReference type="PROSITE" id="PS51898">
    <property type="entry name" value="TYR_RECOMBINASE"/>
    <property type="match status" value="1"/>
</dbReference>
<keyword evidence="2" id="KW-0238">DNA-binding</keyword>
<keyword evidence="3" id="KW-0233">DNA recombination</keyword>
<proteinExistence type="inferred from homology"/>
<sequence length="188" mass="21155">MKINRQGQAKVLTEQELRNLFTIGLLTPRDRLLFGICLYTGCRIGEACSLAWDDVTADAMTFRIEKTKTKSSRTVAISPALQALFEEYRQAQQSVRFPSSYVFRGKRVGSHLHPSMAHKILKAATGLIGVRGVSTHSFRRTALTMMCRKGINLRVIQKISGHKNLNVLSHYLEVSEQEKEQALSTISF</sequence>
<dbReference type="Pfam" id="PF00589">
    <property type="entry name" value="Phage_integrase"/>
    <property type="match status" value="1"/>
</dbReference>